<proteinExistence type="predicted"/>
<accession>K2HBI5</accession>
<dbReference type="AlphaFoldDB" id="K2HBI5"/>
<dbReference type="Gene3D" id="3.30.70.1520">
    <property type="entry name" value="Heterotetrameric sarcosine oxidase"/>
    <property type="match status" value="1"/>
</dbReference>
<dbReference type="EMBL" id="AMGO01000012">
    <property type="protein sequence ID" value="EKE44853.1"/>
    <property type="molecule type" value="Genomic_DNA"/>
</dbReference>
<dbReference type="OrthoDB" id="9814782at2"/>
<dbReference type="Gene3D" id="3.30.1360.120">
    <property type="entry name" value="Probable tRNA modification gtpase trme, domain 1"/>
    <property type="match status" value="1"/>
</dbReference>
<evidence type="ECO:0000313" key="2">
    <source>
        <dbReference type="Proteomes" id="UP000006765"/>
    </source>
</evidence>
<dbReference type="SUPFAM" id="SSF103025">
    <property type="entry name" value="Folate-binding domain"/>
    <property type="match status" value="1"/>
</dbReference>
<sequence length="178" mass="19528">MTLHDRDLHGATVTIEEIPPVARFSLRVRDKDRAAAGAALGVDLPDRVGDRAASGDRTLVCLGPDEWLVTAPEQARDGIVRDMAAIRDGAPHSLTDISDREITFRVAGPAALTLMTIGCPRDLRRLEPGRAVRTVFDTAQIVLWRDGPDSFRLDVWRSFAPHVRSLLEIGRKEIAAGF</sequence>
<dbReference type="InterPro" id="IPR027266">
    <property type="entry name" value="TrmE/GcvT-like"/>
</dbReference>
<dbReference type="eggNOG" id="COG4583">
    <property type="taxonomic scope" value="Bacteria"/>
</dbReference>
<gene>
    <name evidence="1" type="ORF">OCGS_0888</name>
</gene>
<dbReference type="Pfam" id="PF04268">
    <property type="entry name" value="SoxG"/>
    <property type="match status" value="1"/>
</dbReference>
<dbReference type="STRING" id="1231392.OCGS_0888"/>
<dbReference type="Proteomes" id="UP000006765">
    <property type="component" value="Unassembled WGS sequence"/>
</dbReference>
<keyword evidence="2" id="KW-1185">Reference proteome</keyword>
<reference evidence="1 2" key="1">
    <citation type="journal article" date="2012" name="J. Bacteriol.">
        <title>Draft Genome Sequence of Oceaniovalibus guishaninsula JLT2003T.</title>
        <authorList>
            <person name="Tang K."/>
            <person name="Liu K."/>
            <person name="Jiao N."/>
        </authorList>
    </citation>
    <scope>NUCLEOTIDE SEQUENCE [LARGE SCALE GENOMIC DNA]</scope>
    <source>
        <strain evidence="1 2">JLT2003</strain>
    </source>
</reference>
<protein>
    <submittedName>
        <fullName evidence="1">Putative sarcosine oxidase subunit gamma</fullName>
    </submittedName>
</protein>
<evidence type="ECO:0000313" key="1">
    <source>
        <dbReference type="EMBL" id="EKE44853.1"/>
    </source>
</evidence>
<comment type="caution">
    <text evidence="1">The sequence shown here is derived from an EMBL/GenBank/DDBJ whole genome shotgun (WGS) entry which is preliminary data.</text>
</comment>
<dbReference type="InterPro" id="IPR007375">
    <property type="entry name" value="SoxG"/>
</dbReference>
<name>K2HBI5_9RHOB</name>
<organism evidence="1 2">
    <name type="scientific">Oceaniovalibus guishaninsula JLT2003</name>
    <dbReference type="NCBI Taxonomy" id="1231392"/>
    <lineage>
        <taxon>Bacteria</taxon>
        <taxon>Pseudomonadati</taxon>
        <taxon>Pseudomonadota</taxon>
        <taxon>Alphaproteobacteria</taxon>
        <taxon>Rhodobacterales</taxon>
        <taxon>Roseobacteraceae</taxon>
        <taxon>Oceaniovalibus</taxon>
    </lineage>
</organism>
<dbReference type="RefSeq" id="WP_007426041.1">
    <property type="nucleotide sequence ID" value="NZ_AMGO01000012.1"/>
</dbReference>